<dbReference type="AlphaFoldDB" id="A0AA38KG90"/>
<dbReference type="Proteomes" id="UP001163798">
    <property type="component" value="Unassembled WGS sequence"/>
</dbReference>
<organism evidence="2 3">
    <name type="scientific">Lentinula aff. detonsa</name>
    <dbReference type="NCBI Taxonomy" id="2804958"/>
    <lineage>
        <taxon>Eukaryota</taxon>
        <taxon>Fungi</taxon>
        <taxon>Dikarya</taxon>
        <taxon>Basidiomycota</taxon>
        <taxon>Agaricomycotina</taxon>
        <taxon>Agaricomycetes</taxon>
        <taxon>Agaricomycetidae</taxon>
        <taxon>Agaricales</taxon>
        <taxon>Marasmiineae</taxon>
        <taxon>Omphalotaceae</taxon>
        <taxon>Lentinula</taxon>
    </lineage>
</organism>
<feature type="compositionally biased region" description="Low complexity" evidence="1">
    <location>
        <begin position="521"/>
        <end position="555"/>
    </location>
</feature>
<feature type="compositionally biased region" description="Pro residues" evidence="1">
    <location>
        <begin position="346"/>
        <end position="356"/>
    </location>
</feature>
<feature type="compositionally biased region" description="Basic residues" evidence="1">
    <location>
        <begin position="480"/>
        <end position="489"/>
    </location>
</feature>
<comment type="caution">
    <text evidence="2">The sequence shown here is derived from an EMBL/GenBank/DDBJ whole genome shotgun (WGS) entry which is preliminary data.</text>
</comment>
<protein>
    <submittedName>
        <fullName evidence="2">Uncharacterized protein</fullName>
    </submittedName>
</protein>
<accession>A0AA38KG90</accession>
<evidence type="ECO:0000256" key="1">
    <source>
        <dbReference type="SAM" id="MobiDB-lite"/>
    </source>
</evidence>
<feature type="region of interest" description="Disordered" evidence="1">
    <location>
        <begin position="322"/>
        <end position="362"/>
    </location>
</feature>
<evidence type="ECO:0000313" key="2">
    <source>
        <dbReference type="EMBL" id="KAJ3787933.1"/>
    </source>
</evidence>
<feature type="compositionally biased region" description="Polar residues" evidence="1">
    <location>
        <begin position="128"/>
        <end position="144"/>
    </location>
</feature>
<feature type="region of interest" description="Disordered" evidence="1">
    <location>
        <begin position="28"/>
        <end position="86"/>
    </location>
</feature>
<feature type="compositionally biased region" description="Polar residues" evidence="1">
    <location>
        <begin position="263"/>
        <end position="283"/>
    </location>
</feature>
<feature type="region of interest" description="Disordered" evidence="1">
    <location>
        <begin position="450"/>
        <end position="602"/>
    </location>
</feature>
<dbReference type="EMBL" id="MU793283">
    <property type="protein sequence ID" value="KAJ3787933.1"/>
    <property type="molecule type" value="Genomic_DNA"/>
</dbReference>
<feature type="compositionally biased region" description="Polar residues" evidence="1">
    <location>
        <begin position="62"/>
        <end position="71"/>
    </location>
</feature>
<evidence type="ECO:0000313" key="3">
    <source>
        <dbReference type="Proteomes" id="UP001163798"/>
    </source>
</evidence>
<feature type="region of interest" description="Disordered" evidence="1">
    <location>
        <begin position="128"/>
        <end position="181"/>
    </location>
</feature>
<keyword evidence="3" id="KW-1185">Reference proteome</keyword>
<name>A0AA38KG90_9AGAR</name>
<feature type="compositionally biased region" description="Basic and acidic residues" evidence="1">
    <location>
        <begin position="44"/>
        <end position="55"/>
    </location>
</feature>
<gene>
    <name evidence="2" type="ORF">GGU10DRAFT_385423</name>
</gene>
<feature type="compositionally biased region" description="Low complexity" evidence="1">
    <location>
        <begin position="284"/>
        <end position="305"/>
    </location>
</feature>
<reference evidence="2" key="1">
    <citation type="submission" date="2022-08" db="EMBL/GenBank/DDBJ databases">
        <authorList>
            <consortium name="DOE Joint Genome Institute"/>
            <person name="Min B."/>
            <person name="Riley R."/>
            <person name="Sierra-Patev S."/>
            <person name="Naranjo-Ortiz M."/>
            <person name="Looney B."/>
            <person name="Konkel Z."/>
            <person name="Slot J.C."/>
            <person name="Sakamoto Y."/>
            <person name="Steenwyk J.L."/>
            <person name="Rokas A."/>
            <person name="Carro J."/>
            <person name="Camarero S."/>
            <person name="Ferreira P."/>
            <person name="Molpeceres G."/>
            <person name="Ruiz-Duenas F.J."/>
            <person name="Serrano A."/>
            <person name="Henrissat B."/>
            <person name="Drula E."/>
            <person name="Hughes K.W."/>
            <person name="Mata J.L."/>
            <person name="Ishikawa N.K."/>
            <person name="Vargas-Isla R."/>
            <person name="Ushijima S."/>
            <person name="Smith C.A."/>
            <person name="Ahrendt S."/>
            <person name="Andreopoulos W."/>
            <person name="He G."/>
            <person name="Labutti K."/>
            <person name="Lipzen A."/>
            <person name="Ng V."/>
            <person name="Sandor L."/>
            <person name="Barry K."/>
            <person name="Martinez A.T."/>
            <person name="Xiao Y."/>
            <person name="Gibbons J.G."/>
            <person name="Terashima K."/>
            <person name="Hibbett D.S."/>
            <person name="Grigoriev I.V."/>
        </authorList>
    </citation>
    <scope>NUCLEOTIDE SEQUENCE</scope>
    <source>
        <strain evidence="2">TFB10291</strain>
    </source>
</reference>
<sequence>MSKSNDNATLRYIKRQTRRLTHSVNSLIGGRRDLDSSAVLTPYDEGRSLNEREASSPDGDDNGTSPDVSNSSDDDCGANFTGDSTEPDAVSMLLQYSADEKNTNLPDNCNTSVNHPAMIAISMQSPVVQVTQTTSPSDNLTDSPVLNKDSDLKNGSPPSGIHPPSKTITRLTPSEEESGDTTYVDSKVHVVPFPGSSQLSAMAVAREAHTTGSSDMLLVSSEYTAPSTQAAASSPFQHAGAAFVGTRVPASSTANASDPHPTINFNTANSGSPSNAINEPGLTSNSIVSSDASSPSSSADSSSRSGVAASMCIAQSASSRLDSPIVTTAAPPPPNSGTIPSRLPSHKPPSPAPSNPDLPSNKNRVRTLREIARLPAFYGSDDYVRMNWKKEYGAYEGHTSLPTWDSVHKQWQHSRNRDFRPPVVVTSADPLIGRVTISIPAPALAAPVHVPSTPSAPAASDVEGGSPSARTSNSLEGKGKVKAPRRHRAATNVKNALLGTPQITPNSSPNLRRSTRIARLSPTSAASTKSSPDSSKTSTVSASPVTSSPSPSPSLSRKRSREIDEDEEGSSANEDSVRKKGKRNPSLRTSDTPTRRSLRKGK</sequence>
<proteinExistence type="predicted"/>
<feature type="compositionally biased region" description="Polar residues" evidence="1">
    <location>
        <begin position="501"/>
        <end position="512"/>
    </location>
</feature>
<feature type="region of interest" description="Disordered" evidence="1">
    <location>
        <begin position="250"/>
        <end position="305"/>
    </location>
</feature>